<evidence type="ECO:0000313" key="4">
    <source>
        <dbReference type="EMBL" id="ELQ35989.1"/>
    </source>
</evidence>
<evidence type="ECO:0000259" key="2">
    <source>
        <dbReference type="Pfam" id="PF09830"/>
    </source>
</evidence>
<dbReference type="PANTHER" id="PTHR38420">
    <property type="entry name" value="AP-4-A PHOSPHORYLASE II"/>
    <property type="match status" value="1"/>
</dbReference>
<sequence length="324" mass="34235">MGRIRAPNNLPELVRSTFARAKASGDVNFYPTQAAVLHVNSIPFQLRFSPSLANKPKPPKPTNPDGGGGGSTKPFDPFADPPAALVVSKLEPPAHYLVLNKFAIVPEHFILATTAFAAQTDLLDAADLAAARACVDAYGEADGGLFVFFNCGEHSGASQAHRHLQLLPVARMRDGLPPDGGWEVLAARLGADPGALDQVPFPCLVERLHAARCGAEADPDGRVLREAYLALYRRACGAMGVEGVEGQMEGEARISYNLAMTRDVMVLCPRRAEGAALVAGSGDEVGKLALNGTVLAGTALVKSEAEWDALRGDPEQLGRVLARI</sequence>
<protein>
    <recommendedName>
        <fullName evidence="5">ATP adenylyltransferase</fullName>
    </recommendedName>
</protein>
<dbReference type="InterPro" id="IPR009163">
    <property type="entry name" value="Ap4A_phos1/2"/>
</dbReference>
<proteinExistence type="predicted"/>
<gene>
    <name evidence="4" type="ORF">OOU_Y34scaffold00672g7</name>
</gene>
<evidence type="ECO:0008006" key="5">
    <source>
        <dbReference type="Google" id="ProtNLM"/>
    </source>
</evidence>
<dbReference type="EMBL" id="JH793262">
    <property type="protein sequence ID" value="ELQ35989.1"/>
    <property type="molecule type" value="Genomic_DNA"/>
</dbReference>
<dbReference type="SUPFAM" id="SSF54197">
    <property type="entry name" value="HIT-like"/>
    <property type="match status" value="1"/>
</dbReference>
<accession>A0AA97PIN0</accession>
<feature type="domain" description="Ap4A phosphorylase 1/2 N-terminal" evidence="3">
    <location>
        <begin position="6"/>
        <end position="172"/>
    </location>
</feature>
<feature type="region of interest" description="Disordered" evidence="1">
    <location>
        <begin position="50"/>
        <end position="75"/>
    </location>
</feature>
<evidence type="ECO:0000259" key="3">
    <source>
        <dbReference type="Pfam" id="PF19327"/>
    </source>
</evidence>
<dbReference type="InterPro" id="IPR043171">
    <property type="entry name" value="Ap4A_phos1/2-like"/>
</dbReference>
<dbReference type="Pfam" id="PF19327">
    <property type="entry name" value="Ap4A_phos_N"/>
    <property type="match status" value="1"/>
</dbReference>
<name>A0AA97PIN0_PYRO3</name>
<dbReference type="PANTHER" id="PTHR38420:SF3">
    <property type="entry name" value="5',5'''-P-1,P-4-TETRAPHOSPHATE PHOSPHORYLASE 2"/>
    <property type="match status" value="1"/>
</dbReference>
<dbReference type="Proteomes" id="UP000011086">
    <property type="component" value="Unassembled WGS sequence"/>
</dbReference>
<dbReference type="GO" id="GO:0009117">
    <property type="term" value="P:nucleotide metabolic process"/>
    <property type="evidence" value="ECO:0007669"/>
    <property type="project" value="InterPro"/>
</dbReference>
<dbReference type="Pfam" id="PF09830">
    <property type="entry name" value="ATP_transf"/>
    <property type="match status" value="1"/>
</dbReference>
<organism evidence="4">
    <name type="scientific">Pyricularia oryzae (strain Y34)</name>
    <name type="common">Rice blast fungus</name>
    <name type="synonym">Magnaporthe oryzae</name>
    <dbReference type="NCBI Taxonomy" id="1143189"/>
    <lineage>
        <taxon>Eukaryota</taxon>
        <taxon>Fungi</taxon>
        <taxon>Dikarya</taxon>
        <taxon>Ascomycota</taxon>
        <taxon>Pezizomycotina</taxon>
        <taxon>Sordariomycetes</taxon>
        <taxon>Sordariomycetidae</taxon>
        <taxon>Magnaporthales</taxon>
        <taxon>Pyriculariaceae</taxon>
        <taxon>Pyricularia</taxon>
    </lineage>
</organism>
<dbReference type="InterPro" id="IPR036265">
    <property type="entry name" value="HIT-like_sf"/>
</dbReference>
<evidence type="ECO:0000256" key="1">
    <source>
        <dbReference type="SAM" id="MobiDB-lite"/>
    </source>
</evidence>
<dbReference type="GO" id="GO:0005524">
    <property type="term" value="F:ATP binding"/>
    <property type="evidence" value="ECO:0007669"/>
    <property type="project" value="InterPro"/>
</dbReference>
<dbReference type="SMR" id="A0AA97PIN0"/>
<dbReference type="GO" id="GO:0003877">
    <property type="term" value="F:ATP:ADP adenylyltransferase activity"/>
    <property type="evidence" value="ECO:0007669"/>
    <property type="project" value="InterPro"/>
</dbReference>
<dbReference type="Gene3D" id="3.30.428.70">
    <property type="match status" value="1"/>
</dbReference>
<reference evidence="4" key="1">
    <citation type="journal article" date="2012" name="PLoS Genet.">
        <title>Comparative analysis of the genomes of two field isolates of the rice blast fungus Magnaporthe oryzae.</title>
        <authorList>
            <person name="Xue M."/>
            <person name="Yang J."/>
            <person name="Li Z."/>
            <person name="Hu S."/>
            <person name="Yao N."/>
            <person name="Dean R.A."/>
            <person name="Zhao W."/>
            <person name="Shen M."/>
            <person name="Zhang H."/>
            <person name="Li C."/>
            <person name="Liu L."/>
            <person name="Cao L."/>
            <person name="Xu X."/>
            <person name="Xing Y."/>
            <person name="Hsiang T."/>
            <person name="Zhang Z."/>
            <person name="Xu J.R."/>
            <person name="Peng Y.L."/>
        </authorList>
    </citation>
    <scope>NUCLEOTIDE SEQUENCE</scope>
    <source>
        <strain evidence="4">Y34</strain>
    </source>
</reference>
<dbReference type="InterPro" id="IPR019200">
    <property type="entry name" value="ATP_adenylylTrfase_C"/>
</dbReference>
<dbReference type="InterPro" id="IPR045759">
    <property type="entry name" value="Ap4A_phos1/2_N"/>
</dbReference>
<dbReference type="AlphaFoldDB" id="A0AA97PIN0"/>
<feature type="domain" description="ATP adenylyltransferase C-terminal" evidence="2">
    <location>
        <begin position="198"/>
        <end position="322"/>
    </location>
</feature>